<sequence>MKNTTTITRERSTTNENTALELNKVGVHAVTISSAIIGCWAVACLASGVISSGGPAGLVSNFISAFTG</sequence>
<accession>M1PD72</accession>
<gene>
    <name evidence="1" type="ordered locus">UWK_03023</name>
</gene>
<reference evidence="2" key="1">
    <citation type="journal article" date="2013" name="Stand. Genomic Sci.">
        <title>Complete genome sequence of Desulfocapsa sulfexigens, a marine deltaproteobacterium specialized in disproportionating inorganic sulfur compounds.</title>
        <authorList>
            <person name="Finster K.W."/>
            <person name="Kjeldsen K.U."/>
            <person name="Kube M."/>
            <person name="Reinhardt R."/>
            <person name="Mussmann M."/>
            <person name="Amann R."/>
            <person name="Schreiber L."/>
        </authorList>
    </citation>
    <scope>NUCLEOTIDE SEQUENCE [LARGE SCALE GENOMIC DNA]</scope>
    <source>
        <strain evidence="2">DSM 10523 / SB164P1</strain>
    </source>
</reference>
<evidence type="ECO:0000313" key="2">
    <source>
        <dbReference type="Proteomes" id="UP000011721"/>
    </source>
</evidence>
<dbReference type="AlphaFoldDB" id="M1PD72"/>
<evidence type="ECO:0000313" key="1">
    <source>
        <dbReference type="EMBL" id="AGF79552.1"/>
    </source>
</evidence>
<dbReference type="HOGENOM" id="CLU_200341_1_0_7"/>
<dbReference type="STRING" id="1167006.UWK_03023"/>
<name>M1PD72_DESSD</name>
<dbReference type="RefSeq" id="WP_015405236.1">
    <property type="nucleotide sequence ID" value="NC_020304.1"/>
</dbReference>
<dbReference type="EMBL" id="CP003985">
    <property type="protein sequence ID" value="AGF79552.1"/>
    <property type="molecule type" value="Genomic_DNA"/>
</dbReference>
<protein>
    <submittedName>
        <fullName evidence="1">Uncharacterized protein</fullName>
    </submittedName>
</protein>
<dbReference type="Proteomes" id="UP000011721">
    <property type="component" value="Chromosome"/>
</dbReference>
<organism evidence="1 2">
    <name type="scientific">Desulfocapsa sulfexigens (strain DSM 10523 / SB164P1)</name>
    <dbReference type="NCBI Taxonomy" id="1167006"/>
    <lineage>
        <taxon>Bacteria</taxon>
        <taxon>Pseudomonadati</taxon>
        <taxon>Thermodesulfobacteriota</taxon>
        <taxon>Desulfobulbia</taxon>
        <taxon>Desulfobulbales</taxon>
        <taxon>Desulfocapsaceae</taxon>
        <taxon>Desulfocapsa</taxon>
    </lineage>
</organism>
<dbReference type="KEGG" id="dsf:UWK_03023"/>
<proteinExistence type="predicted"/>
<keyword evidence="2" id="KW-1185">Reference proteome</keyword>